<organism evidence="1 2">
    <name type="scientific">Coprococcus eutactus</name>
    <dbReference type="NCBI Taxonomy" id="33043"/>
    <lineage>
        <taxon>Bacteria</taxon>
        <taxon>Bacillati</taxon>
        <taxon>Bacillota</taxon>
        <taxon>Clostridia</taxon>
        <taxon>Lachnospirales</taxon>
        <taxon>Lachnospiraceae</taxon>
        <taxon>Coprococcus</taxon>
    </lineage>
</organism>
<reference evidence="1 2" key="1">
    <citation type="submission" date="2018-08" db="EMBL/GenBank/DDBJ databases">
        <title>A genome reference for cultivated species of the human gut microbiota.</title>
        <authorList>
            <person name="Zou Y."/>
            <person name="Xue W."/>
            <person name="Luo G."/>
        </authorList>
    </citation>
    <scope>NUCLEOTIDE SEQUENCE [LARGE SCALE GENOMIC DNA]</scope>
    <source>
        <strain evidence="1 2">AF22-21</strain>
    </source>
</reference>
<protein>
    <recommendedName>
        <fullName evidence="3">Glycosyltransferase subfamily 4-like N-terminal domain-containing protein</fullName>
    </recommendedName>
</protein>
<dbReference type="OrthoDB" id="9771846at2"/>
<evidence type="ECO:0000313" key="1">
    <source>
        <dbReference type="EMBL" id="RGS38793.1"/>
    </source>
</evidence>
<sequence>MATLKSTKYVLSVTFGDYKNTIGGVAKVVATHQEMFNKAGVSYICIFPFNISNRKHKKNNRYWGVIVDGELEQVCSTEQVINFLFDLGNRGIMCECIHVHHLLYVNIEELSAIIRSLSAYVFFYIHDYYTICMSTKLICDDGCLCERDFLDNEKCHSCRYYSESIVFRSRFVSFVAEFKNRISFIAPSDACKKWFLKQYKEYEDKIIVVYHQTLEGEYKIPERTNNRIKVGYVGVPIAAKGWEQFKKLYYDYQENQKLEFVYFSSLIDTSVDIRHVQVNFQESLSAMQDALRREHVDYVILWSVWPETYSYTYYESYCAGCCVITNLVAGIWQIKFVK</sequence>
<dbReference type="EMBL" id="QRVK01000036">
    <property type="protein sequence ID" value="RGS38793.1"/>
    <property type="molecule type" value="Genomic_DNA"/>
</dbReference>
<evidence type="ECO:0000313" key="2">
    <source>
        <dbReference type="Proteomes" id="UP000283295"/>
    </source>
</evidence>
<proteinExistence type="predicted"/>
<dbReference type="SUPFAM" id="SSF53756">
    <property type="entry name" value="UDP-Glycosyltransferase/glycogen phosphorylase"/>
    <property type="match status" value="1"/>
</dbReference>
<evidence type="ECO:0008006" key="3">
    <source>
        <dbReference type="Google" id="ProtNLM"/>
    </source>
</evidence>
<comment type="caution">
    <text evidence="1">The sequence shown here is derived from an EMBL/GenBank/DDBJ whole genome shotgun (WGS) entry which is preliminary data.</text>
</comment>
<name>A0A3R5WKJ6_9FIRM</name>
<accession>A0A3R5WKJ6</accession>
<dbReference type="Proteomes" id="UP000283295">
    <property type="component" value="Unassembled WGS sequence"/>
</dbReference>
<gene>
    <name evidence="1" type="ORF">DWX94_11495</name>
</gene>
<dbReference type="AlphaFoldDB" id="A0A3R5WKJ6"/>